<dbReference type="GO" id="GO:0005524">
    <property type="term" value="F:ATP binding"/>
    <property type="evidence" value="ECO:0007669"/>
    <property type="project" value="UniProtKB-KW"/>
</dbReference>
<evidence type="ECO:0000256" key="5">
    <source>
        <dbReference type="ARBA" id="ARBA00022777"/>
    </source>
</evidence>
<dbReference type="Gene3D" id="1.10.510.10">
    <property type="entry name" value="Transferase(Phosphotransferase) domain 1"/>
    <property type="match status" value="1"/>
</dbReference>
<protein>
    <recommendedName>
        <fullName evidence="1">non-specific serine/threonine protein kinase</fullName>
        <ecNumber evidence="1">2.7.11.1</ecNumber>
    </recommendedName>
</protein>
<feature type="domain" description="RIO-type" evidence="9">
    <location>
        <begin position="206"/>
        <end position="235"/>
    </location>
</feature>
<dbReference type="OrthoDB" id="2687876at2759"/>
<dbReference type="Pfam" id="PF01163">
    <property type="entry name" value="RIO1"/>
    <property type="match status" value="1"/>
</dbReference>
<dbReference type="PROSITE" id="PS00109">
    <property type="entry name" value="PROTEIN_KINASE_TYR"/>
    <property type="match status" value="1"/>
</dbReference>
<organism evidence="11 12">
    <name type="scientific">Tolypocladium paradoxum</name>
    <dbReference type="NCBI Taxonomy" id="94208"/>
    <lineage>
        <taxon>Eukaryota</taxon>
        <taxon>Fungi</taxon>
        <taxon>Dikarya</taxon>
        <taxon>Ascomycota</taxon>
        <taxon>Pezizomycotina</taxon>
        <taxon>Sordariomycetes</taxon>
        <taxon>Hypocreomycetidae</taxon>
        <taxon>Hypocreales</taxon>
        <taxon>Ophiocordycipitaceae</taxon>
        <taxon>Tolypocladium</taxon>
    </lineage>
</organism>
<comment type="catalytic activity">
    <reaction evidence="8">
        <text>L-seryl-[protein] + ATP = O-phospho-L-seryl-[protein] + ADP + H(+)</text>
        <dbReference type="Rhea" id="RHEA:17989"/>
        <dbReference type="Rhea" id="RHEA-COMP:9863"/>
        <dbReference type="Rhea" id="RHEA-COMP:11604"/>
        <dbReference type="ChEBI" id="CHEBI:15378"/>
        <dbReference type="ChEBI" id="CHEBI:29999"/>
        <dbReference type="ChEBI" id="CHEBI:30616"/>
        <dbReference type="ChEBI" id="CHEBI:83421"/>
        <dbReference type="ChEBI" id="CHEBI:456216"/>
        <dbReference type="EC" id="2.7.11.1"/>
    </reaction>
</comment>
<gene>
    <name evidence="11" type="ORF">TPAR_04906</name>
</gene>
<dbReference type="EC" id="2.7.11.1" evidence="1"/>
<evidence type="ECO:0000313" key="11">
    <source>
        <dbReference type="EMBL" id="POR34907.1"/>
    </source>
</evidence>
<evidence type="ECO:0000256" key="8">
    <source>
        <dbReference type="ARBA" id="ARBA00048679"/>
    </source>
</evidence>
<feature type="domain" description="Aminoglycoside phosphotransferase" evidence="10">
    <location>
        <begin position="119"/>
        <end position="204"/>
    </location>
</feature>
<dbReference type="EMBL" id="PKSG01000482">
    <property type="protein sequence ID" value="POR34907.1"/>
    <property type="molecule type" value="Genomic_DNA"/>
</dbReference>
<comment type="catalytic activity">
    <reaction evidence="7">
        <text>L-threonyl-[protein] + ATP = O-phospho-L-threonyl-[protein] + ADP + H(+)</text>
        <dbReference type="Rhea" id="RHEA:46608"/>
        <dbReference type="Rhea" id="RHEA-COMP:11060"/>
        <dbReference type="Rhea" id="RHEA-COMP:11605"/>
        <dbReference type="ChEBI" id="CHEBI:15378"/>
        <dbReference type="ChEBI" id="CHEBI:30013"/>
        <dbReference type="ChEBI" id="CHEBI:30616"/>
        <dbReference type="ChEBI" id="CHEBI:61977"/>
        <dbReference type="ChEBI" id="CHEBI:456216"/>
        <dbReference type="EC" id="2.7.11.1"/>
    </reaction>
</comment>
<comment type="caution">
    <text evidence="11">The sequence shown here is derived from an EMBL/GenBank/DDBJ whole genome shotgun (WGS) entry which is preliminary data.</text>
</comment>
<evidence type="ECO:0000256" key="3">
    <source>
        <dbReference type="ARBA" id="ARBA00022679"/>
    </source>
</evidence>
<dbReference type="InterPro" id="IPR008266">
    <property type="entry name" value="Tyr_kinase_AS"/>
</dbReference>
<evidence type="ECO:0000259" key="9">
    <source>
        <dbReference type="Pfam" id="PF01163"/>
    </source>
</evidence>
<dbReference type="InterPro" id="IPR018934">
    <property type="entry name" value="RIO_dom"/>
</dbReference>
<dbReference type="InterPro" id="IPR011009">
    <property type="entry name" value="Kinase-like_dom_sf"/>
</dbReference>
<keyword evidence="2" id="KW-0723">Serine/threonine-protein kinase</keyword>
<keyword evidence="3" id="KW-0808">Transferase</keyword>
<reference evidence="11 12" key="1">
    <citation type="submission" date="2018-01" db="EMBL/GenBank/DDBJ databases">
        <title>Harnessing the power of phylogenomics to disentangle the directionality and signatures of interkingdom host jumping in the parasitic fungal genus Tolypocladium.</title>
        <authorList>
            <person name="Quandt C.A."/>
            <person name="Patterson W."/>
            <person name="Spatafora J.W."/>
        </authorList>
    </citation>
    <scope>NUCLEOTIDE SEQUENCE [LARGE SCALE GENOMIC DNA]</scope>
    <source>
        <strain evidence="11 12">NRBC 100945</strain>
    </source>
</reference>
<evidence type="ECO:0000313" key="12">
    <source>
        <dbReference type="Proteomes" id="UP000237481"/>
    </source>
</evidence>
<evidence type="ECO:0000256" key="1">
    <source>
        <dbReference type="ARBA" id="ARBA00012513"/>
    </source>
</evidence>
<dbReference type="InterPro" id="IPR002575">
    <property type="entry name" value="Aminoglycoside_PTrfase"/>
</dbReference>
<dbReference type="SUPFAM" id="SSF56112">
    <property type="entry name" value="Protein kinase-like (PK-like)"/>
    <property type="match status" value="1"/>
</dbReference>
<dbReference type="AlphaFoldDB" id="A0A2S4KXL4"/>
<proteinExistence type="predicted"/>
<dbReference type="GO" id="GO:0004674">
    <property type="term" value="F:protein serine/threonine kinase activity"/>
    <property type="evidence" value="ECO:0007669"/>
    <property type="project" value="UniProtKB-KW"/>
</dbReference>
<keyword evidence="12" id="KW-1185">Reference proteome</keyword>
<evidence type="ECO:0000256" key="4">
    <source>
        <dbReference type="ARBA" id="ARBA00022741"/>
    </source>
</evidence>
<keyword evidence="4" id="KW-0547">Nucleotide-binding</keyword>
<accession>A0A2S4KXL4</accession>
<evidence type="ECO:0000259" key="10">
    <source>
        <dbReference type="Pfam" id="PF01636"/>
    </source>
</evidence>
<dbReference type="Proteomes" id="UP000237481">
    <property type="component" value="Unassembled WGS sequence"/>
</dbReference>
<evidence type="ECO:0000256" key="7">
    <source>
        <dbReference type="ARBA" id="ARBA00047899"/>
    </source>
</evidence>
<keyword evidence="5" id="KW-0418">Kinase</keyword>
<sequence length="270" mass="30628">MAPSSSRINDTLLSLDPGPSDILYRIQRVRGEHSRVLYVTVANPAVIPEDKSTHGRSAIAELSKLDKWSDDWTTLLVHKDNDGIWCEVDKFRPHALPKDVLDDYPAYDISRFETRRSFNHRVSEVVDGGRAYVLKIARFPHEVPALTRELKAYHRLVGSSLAPRLIGYAFEESPDRIVGFLVESIHGRVAGVCDFESCREALHQLHQHLIHGDLCRYNILITSEGPKFIDFENSILSRTKDWSRRRMGAEMQGLAGKLADTSVDGRPWID</sequence>
<dbReference type="Pfam" id="PF01636">
    <property type="entry name" value="APH"/>
    <property type="match status" value="1"/>
</dbReference>
<name>A0A2S4KXL4_9HYPO</name>
<keyword evidence="6" id="KW-0067">ATP-binding</keyword>
<dbReference type="STRING" id="94208.A0A2S4KXL4"/>
<evidence type="ECO:0000256" key="6">
    <source>
        <dbReference type="ARBA" id="ARBA00022840"/>
    </source>
</evidence>
<evidence type="ECO:0000256" key="2">
    <source>
        <dbReference type="ARBA" id="ARBA00022527"/>
    </source>
</evidence>